<dbReference type="RefSeq" id="WP_266343287.1">
    <property type="nucleotide sequence ID" value="NZ_JAPKNH010000002.1"/>
</dbReference>
<sequence>MLSPSAPRGPGARRFDTLLRFAAVGAITTMLDIVLFTGLVAANAPPAPANLVSYSCGIVVSYVLNRSWTFEVGHSPVQALKFGASTLTGLLISTVLVTALATLMPPTIAKVLSVPVVFAWNYLTARLWVFRV</sequence>
<accession>A0ABW0PRQ4</accession>
<evidence type="ECO:0000256" key="6">
    <source>
        <dbReference type="SAM" id="Phobius"/>
    </source>
</evidence>
<proteinExistence type="inferred from homology"/>
<dbReference type="Pfam" id="PF04138">
    <property type="entry name" value="GtrA_DPMS_TM"/>
    <property type="match status" value="1"/>
</dbReference>
<evidence type="ECO:0000256" key="2">
    <source>
        <dbReference type="ARBA" id="ARBA00009399"/>
    </source>
</evidence>
<dbReference type="Proteomes" id="UP001596150">
    <property type="component" value="Unassembled WGS sequence"/>
</dbReference>
<feature type="transmembrane region" description="Helical" evidence="6">
    <location>
        <begin position="47"/>
        <end position="65"/>
    </location>
</feature>
<evidence type="ECO:0000256" key="5">
    <source>
        <dbReference type="ARBA" id="ARBA00023136"/>
    </source>
</evidence>
<feature type="transmembrane region" description="Helical" evidence="6">
    <location>
        <begin position="111"/>
        <end position="129"/>
    </location>
</feature>
<dbReference type="PANTHER" id="PTHR38459:SF1">
    <property type="entry name" value="PROPHAGE BACTOPRENOL-LINKED GLUCOSE TRANSLOCASE HOMOLOG"/>
    <property type="match status" value="1"/>
</dbReference>
<feature type="domain" description="GtrA/DPMS transmembrane" evidence="7">
    <location>
        <begin position="20"/>
        <end position="130"/>
    </location>
</feature>
<evidence type="ECO:0000256" key="1">
    <source>
        <dbReference type="ARBA" id="ARBA00004141"/>
    </source>
</evidence>
<keyword evidence="3 6" id="KW-0812">Transmembrane</keyword>
<evidence type="ECO:0000259" key="7">
    <source>
        <dbReference type="Pfam" id="PF04138"/>
    </source>
</evidence>
<gene>
    <name evidence="8" type="ORF">ACFPP9_05885</name>
</gene>
<dbReference type="InterPro" id="IPR051401">
    <property type="entry name" value="GtrA_CellWall_Glycosyl"/>
</dbReference>
<feature type="transmembrane region" description="Helical" evidence="6">
    <location>
        <begin position="86"/>
        <end position="105"/>
    </location>
</feature>
<keyword evidence="4 6" id="KW-1133">Transmembrane helix</keyword>
<protein>
    <submittedName>
        <fullName evidence="8">GtrA family protein</fullName>
    </submittedName>
</protein>
<feature type="transmembrane region" description="Helical" evidence="6">
    <location>
        <begin position="21"/>
        <end position="41"/>
    </location>
</feature>
<comment type="subcellular location">
    <subcellularLocation>
        <location evidence="1">Membrane</location>
        <topology evidence="1">Multi-pass membrane protein</topology>
    </subcellularLocation>
</comment>
<evidence type="ECO:0000313" key="9">
    <source>
        <dbReference type="Proteomes" id="UP001596150"/>
    </source>
</evidence>
<evidence type="ECO:0000256" key="3">
    <source>
        <dbReference type="ARBA" id="ARBA00022692"/>
    </source>
</evidence>
<evidence type="ECO:0000313" key="8">
    <source>
        <dbReference type="EMBL" id="MFC5515294.1"/>
    </source>
</evidence>
<reference evidence="9" key="1">
    <citation type="journal article" date="2019" name="Int. J. Syst. Evol. Microbiol.">
        <title>The Global Catalogue of Microorganisms (GCM) 10K type strain sequencing project: providing services to taxonomists for standard genome sequencing and annotation.</title>
        <authorList>
            <consortium name="The Broad Institute Genomics Platform"/>
            <consortium name="The Broad Institute Genome Sequencing Center for Infectious Disease"/>
            <person name="Wu L."/>
            <person name="Ma J."/>
        </authorList>
    </citation>
    <scope>NUCLEOTIDE SEQUENCE [LARGE SCALE GENOMIC DNA]</scope>
    <source>
        <strain evidence="9">KACC 12633</strain>
    </source>
</reference>
<organism evidence="8 9">
    <name type="scientific">Kaistia terrae</name>
    <dbReference type="NCBI Taxonomy" id="537017"/>
    <lineage>
        <taxon>Bacteria</taxon>
        <taxon>Pseudomonadati</taxon>
        <taxon>Pseudomonadota</taxon>
        <taxon>Alphaproteobacteria</taxon>
        <taxon>Hyphomicrobiales</taxon>
        <taxon>Kaistiaceae</taxon>
        <taxon>Kaistia</taxon>
    </lineage>
</organism>
<dbReference type="PANTHER" id="PTHR38459">
    <property type="entry name" value="PROPHAGE BACTOPRENOL-LINKED GLUCOSE TRANSLOCASE HOMOLOG"/>
    <property type="match status" value="1"/>
</dbReference>
<comment type="caution">
    <text evidence="8">The sequence shown here is derived from an EMBL/GenBank/DDBJ whole genome shotgun (WGS) entry which is preliminary data.</text>
</comment>
<name>A0ABW0PRQ4_9HYPH</name>
<keyword evidence="5 6" id="KW-0472">Membrane</keyword>
<comment type="similarity">
    <text evidence="2">Belongs to the GtrA family.</text>
</comment>
<dbReference type="EMBL" id="JBHSML010000002">
    <property type="protein sequence ID" value="MFC5515294.1"/>
    <property type="molecule type" value="Genomic_DNA"/>
</dbReference>
<evidence type="ECO:0000256" key="4">
    <source>
        <dbReference type="ARBA" id="ARBA00022989"/>
    </source>
</evidence>
<dbReference type="InterPro" id="IPR007267">
    <property type="entry name" value="GtrA_DPMS_TM"/>
</dbReference>
<keyword evidence="9" id="KW-1185">Reference proteome</keyword>